<comment type="caution">
    <text evidence="1">The sequence shown here is derived from an EMBL/GenBank/DDBJ whole genome shotgun (WGS) entry which is preliminary data.</text>
</comment>
<dbReference type="Proteomes" id="UP000239872">
    <property type="component" value="Unassembled WGS sequence"/>
</dbReference>
<keyword evidence="2" id="KW-1185">Reference proteome</keyword>
<evidence type="ECO:0000313" key="1">
    <source>
        <dbReference type="EMBL" id="PQJ10377.1"/>
    </source>
</evidence>
<dbReference type="AlphaFoldDB" id="A0A2S7SUS4"/>
<name>A0A2S7SUS4_9BACT</name>
<proteinExistence type="predicted"/>
<accession>A0A2S7SUS4</accession>
<organism evidence="1 2">
    <name type="scientific">Flavipsychrobacter stenotrophus</name>
    <dbReference type="NCBI Taxonomy" id="2077091"/>
    <lineage>
        <taxon>Bacteria</taxon>
        <taxon>Pseudomonadati</taxon>
        <taxon>Bacteroidota</taxon>
        <taxon>Chitinophagia</taxon>
        <taxon>Chitinophagales</taxon>
        <taxon>Chitinophagaceae</taxon>
        <taxon>Flavipsychrobacter</taxon>
    </lineage>
</organism>
<protein>
    <recommendedName>
        <fullName evidence="3">Outer membrane protein beta-barrel domain-containing protein</fullName>
    </recommendedName>
</protein>
<sequence>MKSFKYISMLVVAILLMGTVAIGKTHPKYKKHFLKDFSIGFYRGVAFFDVTKGSNTPAHKQTSSTGFSVGFPIVNQFRAEVDLSMSNLLTNNSNRNNGLSLRKGNLVSIPVSIQYYLLPKKSKIQPYFGFGAMIVPDAQKYMFVKDGDGIKIMQGSSPISLLITQGVNIEINTKIHLTESLHVISSEGKTNFGLNFGVTFYVP</sequence>
<evidence type="ECO:0000313" key="2">
    <source>
        <dbReference type="Proteomes" id="UP000239872"/>
    </source>
</evidence>
<reference evidence="1 2" key="1">
    <citation type="submission" date="2018-01" db="EMBL/GenBank/DDBJ databases">
        <title>A novel member of the phylum Bacteroidetes isolated from glacier ice.</title>
        <authorList>
            <person name="Liu Q."/>
            <person name="Xin Y.-H."/>
        </authorList>
    </citation>
    <scope>NUCLEOTIDE SEQUENCE [LARGE SCALE GENOMIC DNA]</scope>
    <source>
        <strain evidence="1 2">RB1R16</strain>
    </source>
</reference>
<evidence type="ECO:0008006" key="3">
    <source>
        <dbReference type="Google" id="ProtNLM"/>
    </source>
</evidence>
<dbReference type="RefSeq" id="WP_105039105.1">
    <property type="nucleotide sequence ID" value="NZ_PPSL01000003.1"/>
</dbReference>
<gene>
    <name evidence="1" type="ORF">CJD36_010390</name>
</gene>
<dbReference type="EMBL" id="PPSL01000003">
    <property type="protein sequence ID" value="PQJ10377.1"/>
    <property type="molecule type" value="Genomic_DNA"/>
</dbReference>
<dbReference type="Gene3D" id="2.40.160.20">
    <property type="match status" value="1"/>
</dbReference>